<keyword evidence="2" id="KW-0812">Transmembrane</keyword>
<feature type="compositionally biased region" description="Polar residues" evidence="1">
    <location>
        <begin position="64"/>
        <end position="83"/>
    </location>
</feature>
<keyword evidence="4" id="KW-1185">Reference proteome</keyword>
<protein>
    <submittedName>
        <fullName evidence="3">Uncharacterized protein</fullName>
    </submittedName>
</protein>
<feature type="transmembrane region" description="Helical" evidence="2">
    <location>
        <begin position="28"/>
        <end position="46"/>
    </location>
</feature>
<evidence type="ECO:0000313" key="4">
    <source>
        <dbReference type="Proteomes" id="UP001152747"/>
    </source>
</evidence>
<feature type="region of interest" description="Disordered" evidence="1">
    <location>
        <begin position="56"/>
        <end position="95"/>
    </location>
</feature>
<evidence type="ECO:0000313" key="3">
    <source>
        <dbReference type="EMBL" id="CAI5446815.1"/>
    </source>
</evidence>
<reference evidence="3" key="1">
    <citation type="submission" date="2022-11" db="EMBL/GenBank/DDBJ databases">
        <authorList>
            <person name="Kikuchi T."/>
        </authorList>
    </citation>
    <scope>NUCLEOTIDE SEQUENCE</scope>
    <source>
        <strain evidence="3">PS1010</strain>
    </source>
</reference>
<dbReference type="EMBL" id="CANHGI010000004">
    <property type="protein sequence ID" value="CAI5446815.1"/>
    <property type="molecule type" value="Genomic_DNA"/>
</dbReference>
<comment type="caution">
    <text evidence="3">The sequence shown here is derived from an EMBL/GenBank/DDBJ whole genome shotgun (WGS) entry which is preliminary data.</text>
</comment>
<organism evidence="3 4">
    <name type="scientific">Caenorhabditis angaria</name>
    <dbReference type="NCBI Taxonomy" id="860376"/>
    <lineage>
        <taxon>Eukaryota</taxon>
        <taxon>Metazoa</taxon>
        <taxon>Ecdysozoa</taxon>
        <taxon>Nematoda</taxon>
        <taxon>Chromadorea</taxon>
        <taxon>Rhabditida</taxon>
        <taxon>Rhabditina</taxon>
        <taxon>Rhabditomorpha</taxon>
        <taxon>Rhabditoidea</taxon>
        <taxon>Rhabditidae</taxon>
        <taxon>Peloderinae</taxon>
        <taxon>Caenorhabditis</taxon>
    </lineage>
</organism>
<sequence length="95" mass="10301">MKPEIISTFTVQTWDHIAFVRVINGHPVYGVAVVVLIAGAVAFYCYRKKKAAKNLGNNAHGKKTMSTSNSNDKLSAKSPTAKPSPNGWLAKNPFV</sequence>
<accession>A0A9P1N3R4</accession>
<evidence type="ECO:0000256" key="2">
    <source>
        <dbReference type="SAM" id="Phobius"/>
    </source>
</evidence>
<keyword evidence="2" id="KW-0472">Membrane</keyword>
<keyword evidence="2" id="KW-1133">Transmembrane helix</keyword>
<dbReference type="Proteomes" id="UP001152747">
    <property type="component" value="Unassembled WGS sequence"/>
</dbReference>
<dbReference type="AlphaFoldDB" id="A0A9P1N3R4"/>
<name>A0A9P1N3R4_9PELO</name>
<gene>
    <name evidence="3" type="ORF">CAMP_LOCUS9452</name>
</gene>
<proteinExistence type="predicted"/>
<evidence type="ECO:0000256" key="1">
    <source>
        <dbReference type="SAM" id="MobiDB-lite"/>
    </source>
</evidence>